<reference evidence="1" key="1">
    <citation type="journal article" date="2020" name="Stud. Mycol.">
        <title>101 Dothideomycetes genomes: a test case for predicting lifestyles and emergence of pathogens.</title>
        <authorList>
            <person name="Haridas S."/>
            <person name="Albert R."/>
            <person name="Binder M."/>
            <person name="Bloem J."/>
            <person name="Labutti K."/>
            <person name="Salamov A."/>
            <person name="Andreopoulos B."/>
            <person name="Baker S."/>
            <person name="Barry K."/>
            <person name="Bills G."/>
            <person name="Bluhm B."/>
            <person name="Cannon C."/>
            <person name="Castanera R."/>
            <person name="Culley D."/>
            <person name="Daum C."/>
            <person name="Ezra D."/>
            <person name="Gonzalez J."/>
            <person name="Henrissat B."/>
            <person name="Kuo A."/>
            <person name="Liang C."/>
            <person name="Lipzen A."/>
            <person name="Lutzoni F."/>
            <person name="Magnuson J."/>
            <person name="Mondo S."/>
            <person name="Nolan M."/>
            <person name="Ohm R."/>
            <person name="Pangilinan J."/>
            <person name="Park H.-J."/>
            <person name="Ramirez L."/>
            <person name="Alfaro M."/>
            <person name="Sun H."/>
            <person name="Tritt A."/>
            <person name="Yoshinaga Y."/>
            <person name="Zwiers L.-H."/>
            <person name="Turgeon B."/>
            <person name="Goodwin S."/>
            <person name="Spatafora J."/>
            <person name="Crous P."/>
            <person name="Grigoriev I."/>
        </authorList>
    </citation>
    <scope>NUCLEOTIDE SEQUENCE</scope>
    <source>
        <strain evidence="1">Tuck. ex Michener</strain>
    </source>
</reference>
<protein>
    <recommendedName>
        <fullName evidence="3">F-box domain-containing protein</fullName>
    </recommendedName>
</protein>
<gene>
    <name evidence="1" type="ORF">EV356DRAFT_9567</name>
</gene>
<proteinExistence type="predicted"/>
<organism evidence="1 2">
    <name type="scientific">Viridothelium virens</name>
    <name type="common">Speckled blister lichen</name>
    <name type="synonym">Trypethelium virens</name>
    <dbReference type="NCBI Taxonomy" id="1048519"/>
    <lineage>
        <taxon>Eukaryota</taxon>
        <taxon>Fungi</taxon>
        <taxon>Dikarya</taxon>
        <taxon>Ascomycota</taxon>
        <taxon>Pezizomycotina</taxon>
        <taxon>Dothideomycetes</taxon>
        <taxon>Dothideomycetes incertae sedis</taxon>
        <taxon>Trypetheliales</taxon>
        <taxon>Trypetheliaceae</taxon>
        <taxon>Viridothelium</taxon>
    </lineage>
</organism>
<keyword evidence="2" id="KW-1185">Reference proteome</keyword>
<dbReference type="SUPFAM" id="SSF81383">
    <property type="entry name" value="F-box domain"/>
    <property type="match status" value="1"/>
</dbReference>
<dbReference type="EMBL" id="ML991771">
    <property type="protein sequence ID" value="KAF2240071.1"/>
    <property type="molecule type" value="Genomic_DNA"/>
</dbReference>
<evidence type="ECO:0000313" key="2">
    <source>
        <dbReference type="Proteomes" id="UP000800092"/>
    </source>
</evidence>
<sequence length="253" mass="29151">MLHGCLKARSSGGDRGETVMLGMAPGYFPAEIVVEIFKQLDHIRDVINLSMACTKFQAIWQDNSRIIADIVLPKHIHFYSTARIVAEEEGRLELLRRQEGSTTMSTAPTTENTYEVTVSYLKRVLFNDHNADLAVMFLNGTFPYYGPRMPKGFYKPDYCIAHLAIILWHLARPSESCSWLLGYFTKDEFDHAMHVLFHFMMTIEMSPDSPRWLLRGLASTWSMDEFKRGCQFFNELQDSSWWKEIQGGYGRNA</sequence>
<dbReference type="Proteomes" id="UP000800092">
    <property type="component" value="Unassembled WGS sequence"/>
</dbReference>
<accession>A0A6A6HPW5</accession>
<dbReference type="OrthoDB" id="5298645at2759"/>
<evidence type="ECO:0008006" key="3">
    <source>
        <dbReference type="Google" id="ProtNLM"/>
    </source>
</evidence>
<dbReference type="CDD" id="cd09917">
    <property type="entry name" value="F-box_SF"/>
    <property type="match status" value="1"/>
</dbReference>
<name>A0A6A6HPW5_VIRVR</name>
<dbReference type="InterPro" id="IPR036047">
    <property type="entry name" value="F-box-like_dom_sf"/>
</dbReference>
<dbReference type="AlphaFoldDB" id="A0A6A6HPW5"/>
<evidence type="ECO:0000313" key="1">
    <source>
        <dbReference type="EMBL" id="KAF2240071.1"/>
    </source>
</evidence>